<accession>A0A074ZL81</accession>
<sequence>MRTTLIVKTQLHKSVRPGRTPALANVHSNYSQDALPRCLPCRNLLDNSSRQLVFRLRGCDVPSTRSAKNNAILTVLNARLYTIPTHPANRSTKLSVKSMLVKMVACAHSK</sequence>
<dbReference type="AlphaFoldDB" id="A0A074ZL81"/>
<dbReference type="GeneID" id="20319198"/>
<dbReference type="CTD" id="20319198"/>
<name>A0A074ZL81_OPIVI</name>
<proteinExistence type="predicted"/>
<organism evidence="1 2">
    <name type="scientific">Opisthorchis viverrini</name>
    <name type="common">Southeast Asian liver fluke</name>
    <dbReference type="NCBI Taxonomy" id="6198"/>
    <lineage>
        <taxon>Eukaryota</taxon>
        <taxon>Metazoa</taxon>
        <taxon>Spiralia</taxon>
        <taxon>Lophotrochozoa</taxon>
        <taxon>Platyhelminthes</taxon>
        <taxon>Trematoda</taxon>
        <taxon>Digenea</taxon>
        <taxon>Opisthorchiida</taxon>
        <taxon>Opisthorchiata</taxon>
        <taxon>Opisthorchiidae</taxon>
        <taxon>Opisthorchis</taxon>
    </lineage>
</organism>
<dbReference type="RefSeq" id="XP_009168170.1">
    <property type="nucleotide sequence ID" value="XM_009169906.1"/>
</dbReference>
<keyword evidence="2" id="KW-1185">Reference proteome</keyword>
<gene>
    <name evidence="1" type="ORF">T265_05016</name>
</gene>
<dbReference type="Proteomes" id="UP000054324">
    <property type="component" value="Unassembled WGS sequence"/>
</dbReference>
<reference evidence="1 2" key="1">
    <citation type="submission" date="2013-11" db="EMBL/GenBank/DDBJ databases">
        <title>Opisthorchis viverrini - life in the bile duct.</title>
        <authorList>
            <person name="Young N.D."/>
            <person name="Nagarajan N."/>
            <person name="Lin S.J."/>
            <person name="Korhonen P.K."/>
            <person name="Jex A.R."/>
            <person name="Hall R.S."/>
            <person name="Safavi-Hemami H."/>
            <person name="Kaewkong W."/>
            <person name="Bertrand D."/>
            <person name="Gao S."/>
            <person name="Seet Q."/>
            <person name="Wongkham S."/>
            <person name="Teh B.T."/>
            <person name="Wongkham C."/>
            <person name="Intapan P.M."/>
            <person name="Maleewong W."/>
            <person name="Yang X."/>
            <person name="Hu M."/>
            <person name="Wang Z."/>
            <person name="Hofmann A."/>
            <person name="Sternberg P.W."/>
            <person name="Tan P."/>
            <person name="Wang J."/>
            <person name="Gasser R.B."/>
        </authorList>
    </citation>
    <scope>NUCLEOTIDE SEQUENCE [LARGE SCALE GENOMIC DNA]</scope>
</reference>
<dbReference type="KEGG" id="ovi:T265_05016"/>
<evidence type="ECO:0000313" key="1">
    <source>
        <dbReference type="EMBL" id="KER28108.1"/>
    </source>
</evidence>
<evidence type="ECO:0000313" key="2">
    <source>
        <dbReference type="Proteomes" id="UP000054324"/>
    </source>
</evidence>
<protein>
    <submittedName>
        <fullName evidence="1">Uncharacterized protein</fullName>
    </submittedName>
</protein>
<dbReference type="EMBL" id="KL596707">
    <property type="protein sequence ID" value="KER28108.1"/>
    <property type="molecule type" value="Genomic_DNA"/>
</dbReference>